<dbReference type="AlphaFoldDB" id="A0A0F8XGJ5"/>
<proteinExistence type="predicted"/>
<reference evidence="1" key="1">
    <citation type="journal article" date="2015" name="Nature">
        <title>Complex archaea that bridge the gap between prokaryotes and eukaryotes.</title>
        <authorList>
            <person name="Spang A."/>
            <person name="Saw J.H."/>
            <person name="Jorgensen S.L."/>
            <person name="Zaremba-Niedzwiedzka K."/>
            <person name="Martijn J."/>
            <person name="Lind A.E."/>
            <person name="van Eijk R."/>
            <person name="Schleper C."/>
            <person name="Guy L."/>
            <person name="Ettema T.J."/>
        </authorList>
    </citation>
    <scope>NUCLEOTIDE SEQUENCE</scope>
</reference>
<sequence>FKRHTILPERKNRGTEEWGQTLISVLYEGRTLVL</sequence>
<dbReference type="EMBL" id="LAZR01059207">
    <property type="protein sequence ID" value="KKK68292.1"/>
    <property type="molecule type" value="Genomic_DNA"/>
</dbReference>
<accession>A0A0F8XGJ5</accession>
<feature type="non-terminal residue" evidence="1">
    <location>
        <position position="1"/>
    </location>
</feature>
<comment type="caution">
    <text evidence="1">The sequence shown here is derived from an EMBL/GenBank/DDBJ whole genome shotgun (WGS) entry which is preliminary data.</text>
</comment>
<name>A0A0F8XGJ5_9ZZZZ</name>
<organism evidence="1">
    <name type="scientific">marine sediment metagenome</name>
    <dbReference type="NCBI Taxonomy" id="412755"/>
    <lineage>
        <taxon>unclassified sequences</taxon>
        <taxon>metagenomes</taxon>
        <taxon>ecological metagenomes</taxon>
    </lineage>
</organism>
<gene>
    <name evidence="1" type="ORF">LCGC14_2945540</name>
</gene>
<protein>
    <submittedName>
        <fullName evidence="1">Uncharacterized protein</fullName>
    </submittedName>
</protein>
<evidence type="ECO:0000313" key="1">
    <source>
        <dbReference type="EMBL" id="KKK68292.1"/>
    </source>
</evidence>